<gene>
    <name evidence="1" type="ORF">VM99_26320</name>
</gene>
<evidence type="ECO:0000313" key="1">
    <source>
        <dbReference type="EMBL" id="AKK01401.1"/>
    </source>
</evidence>
<dbReference type="EMBL" id="CP011020">
    <property type="protein sequence ID" value="AKK01401.1"/>
    <property type="molecule type" value="Genomic_DNA"/>
</dbReference>
<sequence length="61" mass="6383">MAGAVATGAAGMTIEVDMIIEDAVIMTDEAEAATADPLAIRSGASSAAFFWFITDCRERRS</sequence>
<reference evidence="2" key="2">
    <citation type="submission" date="2015-03" db="EMBL/GenBank/DDBJ databases">
        <authorList>
            <person name="Deng P."/>
            <person name="Lu S."/>
        </authorList>
    </citation>
    <scope>NUCLEOTIDE SEQUENCE [LARGE SCALE GENOMIC DNA]</scope>
    <source>
        <strain evidence="2">UFB2</strain>
    </source>
</reference>
<protein>
    <submittedName>
        <fullName evidence="1">Uncharacterized protein</fullName>
    </submittedName>
</protein>
<accession>A0A0G3GJH3</accession>
<proteinExistence type="predicted"/>
<evidence type="ECO:0000313" key="2">
    <source>
        <dbReference type="Proteomes" id="UP000035212"/>
    </source>
</evidence>
<dbReference type="AlphaFoldDB" id="A0A0G3GJH3"/>
<name>A0A0G3GJH3_9PSED</name>
<reference evidence="1 2" key="1">
    <citation type="journal article" date="2015" name="Stand. Genomic Sci.">
        <title>Complete genome of Pseudomonas chlororaphis strain UFB2, a soil bacterium with antibacterial activity against bacterial canker pathogen of tomato.</title>
        <authorList>
            <person name="Deng P."/>
            <person name="Wang X."/>
            <person name="Baird S.M."/>
            <person name="Lu S.E."/>
        </authorList>
    </citation>
    <scope>NUCLEOTIDE SEQUENCE [LARGE SCALE GENOMIC DNA]</scope>
    <source>
        <strain evidence="1 2">UFB2</strain>
    </source>
</reference>
<organism evidence="1 2">
    <name type="scientific">Pseudomonas chlororaphis</name>
    <dbReference type="NCBI Taxonomy" id="587753"/>
    <lineage>
        <taxon>Bacteria</taxon>
        <taxon>Pseudomonadati</taxon>
        <taxon>Pseudomonadota</taxon>
        <taxon>Gammaproteobacteria</taxon>
        <taxon>Pseudomonadales</taxon>
        <taxon>Pseudomonadaceae</taxon>
        <taxon>Pseudomonas</taxon>
    </lineage>
</organism>
<dbReference type="Proteomes" id="UP000035212">
    <property type="component" value="Chromosome"/>
</dbReference>